<sequence length="268" mass="29956">MAEETTKTKKTETRSPYEQPLSTEKPIIAARERGPGPGRYGLPSTCGYQKHDFSKHMKPAYSFGKKFENEMFGQDCSPGPGYFPNSRYTRHGKDGTPAYSILARQKDPNTFVTPSPYAYSPEKVHPQGERHAPTYSMRARTRYRKRDQQPASNKYNLPVLLGSKVPNKKSYPSYSMTGRPKVGSYLQDLAKAPGPGSHDAVHPDVTSNKKPLYSMLGRHSMPGDNTHKPGPGAHRPEQVTVNKRKYPSHSLGIRHSEFVVPLIVEVSD</sequence>
<name>A0A9Q1H1G7_HOLLE</name>
<organism evidence="2 3">
    <name type="scientific">Holothuria leucospilota</name>
    <name type="common">Black long sea cucumber</name>
    <name type="synonym">Mertensiothuria leucospilota</name>
    <dbReference type="NCBI Taxonomy" id="206669"/>
    <lineage>
        <taxon>Eukaryota</taxon>
        <taxon>Metazoa</taxon>
        <taxon>Echinodermata</taxon>
        <taxon>Eleutherozoa</taxon>
        <taxon>Echinozoa</taxon>
        <taxon>Holothuroidea</taxon>
        <taxon>Aspidochirotacea</taxon>
        <taxon>Aspidochirotida</taxon>
        <taxon>Holothuriidae</taxon>
        <taxon>Holothuria</taxon>
    </lineage>
</organism>
<dbReference type="PANTHER" id="PTHR21580">
    <property type="entry name" value="SHIPPO-1-RELATED"/>
    <property type="match status" value="1"/>
</dbReference>
<evidence type="ECO:0000256" key="1">
    <source>
        <dbReference type="SAM" id="MobiDB-lite"/>
    </source>
</evidence>
<comment type="caution">
    <text evidence="2">The sequence shown here is derived from an EMBL/GenBank/DDBJ whole genome shotgun (WGS) entry which is preliminary data.</text>
</comment>
<reference evidence="2" key="1">
    <citation type="submission" date="2021-10" db="EMBL/GenBank/DDBJ databases">
        <title>Tropical sea cucumber genome reveals ecological adaptation and Cuvierian tubules defense mechanism.</title>
        <authorList>
            <person name="Chen T."/>
        </authorList>
    </citation>
    <scope>NUCLEOTIDE SEQUENCE</scope>
    <source>
        <strain evidence="2">Nanhai2018</strain>
        <tissue evidence="2">Muscle</tissue>
    </source>
</reference>
<dbReference type="OrthoDB" id="429991at2759"/>
<dbReference type="EMBL" id="JAIZAY010000014">
    <property type="protein sequence ID" value="KAJ8029683.1"/>
    <property type="molecule type" value="Genomic_DNA"/>
</dbReference>
<feature type="region of interest" description="Disordered" evidence="1">
    <location>
        <begin position="187"/>
        <end position="238"/>
    </location>
</feature>
<accession>A0A9Q1H1G7</accession>
<protein>
    <submittedName>
        <fullName evidence="2">Outer dense fiber protein 3</fullName>
    </submittedName>
</protein>
<keyword evidence="3" id="KW-1185">Reference proteome</keyword>
<dbReference type="Pfam" id="PF07004">
    <property type="entry name" value="SHIPPO-rpt"/>
    <property type="match status" value="6"/>
</dbReference>
<proteinExistence type="predicted"/>
<feature type="compositionally biased region" description="Basic and acidic residues" evidence="1">
    <location>
        <begin position="122"/>
        <end position="132"/>
    </location>
</feature>
<evidence type="ECO:0000313" key="2">
    <source>
        <dbReference type="EMBL" id="KAJ8029683.1"/>
    </source>
</evidence>
<gene>
    <name evidence="2" type="ORF">HOLleu_29137</name>
</gene>
<evidence type="ECO:0000313" key="3">
    <source>
        <dbReference type="Proteomes" id="UP001152320"/>
    </source>
</evidence>
<dbReference type="InterPro" id="IPR051291">
    <property type="entry name" value="CIMAP"/>
</dbReference>
<dbReference type="Proteomes" id="UP001152320">
    <property type="component" value="Chromosome 14"/>
</dbReference>
<dbReference type="AlphaFoldDB" id="A0A9Q1H1G7"/>
<dbReference type="PANTHER" id="PTHR21580:SF57">
    <property type="entry name" value="OUTER DENSE FIBER OF SPERM TAILS 3-LIKE 2-RELATED"/>
    <property type="match status" value="1"/>
</dbReference>
<feature type="compositionally biased region" description="Basic and acidic residues" evidence="1">
    <location>
        <begin position="1"/>
        <end position="15"/>
    </location>
</feature>
<dbReference type="GO" id="GO:0005856">
    <property type="term" value="C:cytoskeleton"/>
    <property type="evidence" value="ECO:0007669"/>
    <property type="project" value="TreeGrafter"/>
</dbReference>
<dbReference type="InterPro" id="IPR010736">
    <property type="entry name" value="SHIPPO-rpt"/>
</dbReference>
<feature type="region of interest" description="Disordered" evidence="1">
    <location>
        <begin position="105"/>
        <end position="151"/>
    </location>
</feature>
<feature type="region of interest" description="Disordered" evidence="1">
    <location>
        <begin position="1"/>
        <end position="43"/>
    </location>
</feature>